<dbReference type="PROSITE" id="PS00136">
    <property type="entry name" value="SUBTILASE_ASP"/>
    <property type="match status" value="1"/>
</dbReference>
<name>A0AAF0IG10_9EURO</name>
<evidence type="ECO:0000256" key="8">
    <source>
        <dbReference type="ARBA" id="ARBA00022825"/>
    </source>
</evidence>
<dbReference type="GO" id="GO:0006508">
    <property type="term" value="P:proteolysis"/>
    <property type="evidence" value="ECO:0007669"/>
    <property type="project" value="UniProtKB-KW"/>
</dbReference>
<evidence type="ECO:0000256" key="6">
    <source>
        <dbReference type="ARBA" id="ARBA00022729"/>
    </source>
</evidence>
<evidence type="ECO:0000259" key="16">
    <source>
        <dbReference type="Pfam" id="PF05922"/>
    </source>
</evidence>
<feature type="signal peptide" evidence="14">
    <location>
        <begin position="1"/>
        <end position="16"/>
    </location>
</feature>
<keyword evidence="7 12" id="KW-0378">Hydrolase</keyword>
<dbReference type="Gene3D" id="3.40.50.200">
    <property type="entry name" value="Peptidase S8/S53 domain"/>
    <property type="match status" value="1"/>
</dbReference>
<dbReference type="GO" id="GO:0004252">
    <property type="term" value="F:serine-type endopeptidase activity"/>
    <property type="evidence" value="ECO:0007669"/>
    <property type="project" value="UniProtKB-UniRule"/>
</dbReference>
<dbReference type="InterPro" id="IPR023827">
    <property type="entry name" value="Peptidase_S8_Asp-AS"/>
</dbReference>
<dbReference type="PRINTS" id="PR00723">
    <property type="entry name" value="SUBTILISIN"/>
</dbReference>
<comment type="function">
    <text evidence="1">Secreted subtilisin-like serine protease with keratinolytic activity that contributes to pathogenicity.</text>
</comment>
<feature type="active site" description="Charge relay system" evidence="12">
    <location>
        <position position="187"/>
    </location>
</feature>
<keyword evidence="9" id="KW-0843">Virulence</keyword>
<evidence type="ECO:0000256" key="13">
    <source>
        <dbReference type="RuleBase" id="RU003355"/>
    </source>
</evidence>
<gene>
    <name evidence="17" type="ORF">PRK78_000822</name>
</gene>
<dbReference type="Gene3D" id="3.30.70.80">
    <property type="entry name" value="Peptidase S8 propeptide/proteinase inhibitor I9"/>
    <property type="match status" value="1"/>
</dbReference>
<evidence type="ECO:0000256" key="5">
    <source>
        <dbReference type="ARBA" id="ARBA00022670"/>
    </source>
</evidence>
<evidence type="ECO:0000256" key="9">
    <source>
        <dbReference type="ARBA" id="ARBA00023026"/>
    </source>
</evidence>
<feature type="active site" description="Charge relay system" evidence="12">
    <location>
        <position position="155"/>
    </location>
</feature>
<dbReference type="InterPro" id="IPR037045">
    <property type="entry name" value="S8pro/Inhibitor_I9_sf"/>
</dbReference>
<dbReference type="EMBL" id="CP120627">
    <property type="protein sequence ID" value="WEW55392.1"/>
    <property type="molecule type" value="Genomic_DNA"/>
</dbReference>
<protein>
    <submittedName>
        <fullName evidence="17">Serine-type peptidase</fullName>
        <ecNumber evidence="17">3.4.21.63</ecNumber>
    </submittedName>
</protein>
<keyword evidence="10" id="KW-0865">Zymogen</keyword>
<dbReference type="InterPro" id="IPR023828">
    <property type="entry name" value="Peptidase_S8_Ser-AS"/>
</dbReference>
<feature type="domain" description="Peptidase S8/S53" evidence="15">
    <location>
        <begin position="148"/>
        <end position="351"/>
    </location>
</feature>
<comment type="similarity">
    <text evidence="3 12 13">Belongs to the peptidase S8 family.</text>
</comment>
<evidence type="ECO:0000256" key="1">
    <source>
        <dbReference type="ARBA" id="ARBA00002101"/>
    </source>
</evidence>
<dbReference type="PANTHER" id="PTHR43806">
    <property type="entry name" value="PEPTIDASE S8"/>
    <property type="match status" value="1"/>
</dbReference>
<evidence type="ECO:0000256" key="12">
    <source>
        <dbReference type="PROSITE-ProRule" id="PRU01240"/>
    </source>
</evidence>
<dbReference type="Proteomes" id="UP001219355">
    <property type="component" value="Chromosome 1"/>
</dbReference>
<evidence type="ECO:0000256" key="4">
    <source>
        <dbReference type="ARBA" id="ARBA00022525"/>
    </source>
</evidence>
<evidence type="ECO:0000256" key="3">
    <source>
        <dbReference type="ARBA" id="ARBA00011073"/>
    </source>
</evidence>
<dbReference type="InterPro" id="IPR050131">
    <property type="entry name" value="Peptidase_S8_subtilisin-like"/>
</dbReference>
<dbReference type="PROSITE" id="PS00138">
    <property type="entry name" value="SUBTILASE_SER"/>
    <property type="match status" value="1"/>
</dbReference>
<dbReference type="InterPro" id="IPR034193">
    <property type="entry name" value="PCSK9_ProteinaseK-like"/>
</dbReference>
<keyword evidence="6 14" id="KW-0732">Signal</keyword>
<keyword evidence="11" id="KW-0325">Glycoprotein</keyword>
<sequence length="375" mass="39989">MQLLKSLLLLLPFVVANPIPQEDRDIIPGQYIVTLKDGLTNTDIESHKAWVASVHRSNLAATGQSGIESEGIRNIFQIHNLNLYSGSFDAKTAEDIKRSPYVKSILPDRKVYLAQIIEQQTPLWNLGHMSSKGQQSRVYKYDSKAGEGVWAYVLDTGININHIEFEGRAILGYNAVKNVPHEDTFGHGSYVGGIICGKNYGVAKKANVVSAKAFDGGSSVLTRIVTPAGGKYQPFDDAIERAFQAGVLTVVASGNDGRDAAGNTPASAPNAITVGAIGESNTRPSFSNYGRFVDIFAPGDLIQSCWKGGNNATYLGSGTSAASPHVAGLAAYLMSMEQYSSPAAVTQKILQLSVPDVVKDPGAGSPNRLAYNGVQ</sequence>
<dbReference type="Pfam" id="PF00082">
    <property type="entry name" value="Peptidase_S8"/>
    <property type="match status" value="1"/>
</dbReference>
<evidence type="ECO:0000256" key="10">
    <source>
        <dbReference type="ARBA" id="ARBA00023145"/>
    </source>
</evidence>
<dbReference type="CDD" id="cd04077">
    <property type="entry name" value="Peptidases_S8_PCSK9_ProteinaseK_like"/>
    <property type="match status" value="1"/>
</dbReference>
<dbReference type="SUPFAM" id="SSF54897">
    <property type="entry name" value="Protease propeptides/inhibitors"/>
    <property type="match status" value="1"/>
</dbReference>
<comment type="subcellular location">
    <subcellularLocation>
        <location evidence="2">Secreted</location>
    </subcellularLocation>
</comment>
<evidence type="ECO:0000313" key="17">
    <source>
        <dbReference type="EMBL" id="WEW55392.1"/>
    </source>
</evidence>
<dbReference type="PROSITE" id="PS51892">
    <property type="entry name" value="SUBTILASE"/>
    <property type="match status" value="1"/>
</dbReference>
<dbReference type="Pfam" id="PF05922">
    <property type="entry name" value="Inhibitor_I9"/>
    <property type="match status" value="1"/>
</dbReference>
<evidence type="ECO:0000256" key="11">
    <source>
        <dbReference type="ARBA" id="ARBA00023180"/>
    </source>
</evidence>
<evidence type="ECO:0000256" key="2">
    <source>
        <dbReference type="ARBA" id="ARBA00004613"/>
    </source>
</evidence>
<evidence type="ECO:0000313" key="18">
    <source>
        <dbReference type="Proteomes" id="UP001219355"/>
    </source>
</evidence>
<evidence type="ECO:0000256" key="14">
    <source>
        <dbReference type="SAM" id="SignalP"/>
    </source>
</evidence>
<dbReference type="InterPro" id="IPR010259">
    <property type="entry name" value="S8pro/Inhibitor_I9"/>
</dbReference>
<proteinExistence type="inferred from homology"/>
<dbReference type="InterPro" id="IPR015500">
    <property type="entry name" value="Peptidase_S8_subtilisin-rel"/>
</dbReference>
<dbReference type="InterPro" id="IPR036852">
    <property type="entry name" value="Peptidase_S8/S53_dom_sf"/>
</dbReference>
<feature type="chain" id="PRO_5042214275" evidence="14">
    <location>
        <begin position="17"/>
        <end position="375"/>
    </location>
</feature>
<dbReference type="AlphaFoldDB" id="A0AAF0IG10"/>
<keyword evidence="4" id="KW-0964">Secreted</keyword>
<dbReference type="EC" id="3.4.21.63" evidence="17"/>
<dbReference type="SUPFAM" id="SSF52743">
    <property type="entry name" value="Subtilisin-like"/>
    <property type="match status" value="1"/>
</dbReference>
<dbReference type="PANTHER" id="PTHR43806:SF58">
    <property type="entry name" value="ALKALINE PROTEASE 1-RELATED"/>
    <property type="match status" value="1"/>
</dbReference>
<organism evidence="17 18">
    <name type="scientific">Emydomyces testavorans</name>
    <dbReference type="NCBI Taxonomy" id="2070801"/>
    <lineage>
        <taxon>Eukaryota</taxon>
        <taxon>Fungi</taxon>
        <taxon>Dikarya</taxon>
        <taxon>Ascomycota</taxon>
        <taxon>Pezizomycotina</taxon>
        <taxon>Eurotiomycetes</taxon>
        <taxon>Eurotiomycetidae</taxon>
        <taxon>Onygenales</taxon>
        <taxon>Nannizziopsiaceae</taxon>
        <taxon>Emydomyces</taxon>
    </lineage>
</organism>
<accession>A0AAF0IG10</accession>
<evidence type="ECO:0000259" key="15">
    <source>
        <dbReference type="Pfam" id="PF00082"/>
    </source>
</evidence>
<feature type="active site" description="Charge relay system" evidence="12">
    <location>
        <position position="320"/>
    </location>
</feature>
<keyword evidence="5 12" id="KW-0645">Protease</keyword>
<feature type="domain" description="Inhibitor I9" evidence="16">
    <location>
        <begin position="30"/>
        <end position="113"/>
    </location>
</feature>
<keyword evidence="8 12" id="KW-0720">Serine protease</keyword>
<keyword evidence="18" id="KW-1185">Reference proteome</keyword>
<dbReference type="PROSITE" id="PS00137">
    <property type="entry name" value="SUBTILASE_HIS"/>
    <property type="match status" value="1"/>
</dbReference>
<dbReference type="InterPro" id="IPR022398">
    <property type="entry name" value="Peptidase_S8_His-AS"/>
</dbReference>
<reference evidence="17" key="1">
    <citation type="submission" date="2023-03" db="EMBL/GenBank/DDBJ databases">
        <title>Emydomyces testavorans Genome Sequence.</title>
        <authorList>
            <person name="Hoyer L."/>
        </authorList>
    </citation>
    <scope>NUCLEOTIDE SEQUENCE</scope>
    <source>
        <strain evidence="17">16-2883</strain>
    </source>
</reference>
<evidence type="ECO:0000256" key="7">
    <source>
        <dbReference type="ARBA" id="ARBA00022801"/>
    </source>
</evidence>
<dbReference type="InterPro" id="IPR000209">
    <property type="entry name" value="Peptidase_S8/S53_dom"/>
</dbReference>
<dbReference type="GO" id="GO:0005576">
    <property type="term" value="C:extracellular region"/>
    <property type="evidence" value="ECO:0007669"/>
    <property type="project" value="UniProtKB-SubCell"/>
</dbReference>